<organism evidence="19 20">
    <name type="scientific">Pleionea mediterranea</name>
    <dbReference type="NCBI Taxonomy" id="523701"/>
    <lineage>
        <taxon>Bacteria</taxon>
        <taxon>Pseudomonadati</taxon>
        <taxon>Pseudomonadota</taxon>
        <taxon>Gammaproteobacteria</taxon>
        <taxon>Oceanospirillales</taxon>
        <taxon>Pleioneaceae</taxon>
        <taxon>Pleionea</taxon>
    </lineage>
</organism>
<gene>
    <name evidence="15" type="primary">trmD</name>
    <name evidence="19" type="ORF">C8D97_101288</name>
</gene>
<evidence type="ECO:0000259" key="18">
    <source>
        <dbReference type="Pfam" id="PF01746"/>
    </source>
</evidence>
<comment type="function">
    <text evidence="1 15 17">Specifically methylates guanosine-37 in various tRNAs.</text>
</comment>
<evidence type="ECO:0000256" key="16">
    <source>
        <dbReference type="PIRSR" id="PIRSR000386-1"/>
    </source>
</evidence>
<evidence type="ECO:0000256" key="12">
    <source>
        <dbReference type="ARBA" id="ARBA00029736"/>
    </source>
</evidence>
<dbReference type="InterPro" id="IPR002649">
    <property type="entry name" value="tRNA_m1G_MeTrfase_TrmD"/>
</dbReference>
<evidence type="ECO:0000256" key="11">
    <source>
        <dbReference type="ARBA" id="ARBA00022694"/>
    </source>
</evidence>
<dbReference type="NCBIfam" id="NF000648">
    <property type="entry name" value="PRK00026.1"/>
    <property type="match status" value="1"/>
</dbReference>
<keyword evidence="7 15" id="KW-0963">Cytoplasm</keyword>
<evidence type="ECO:0000256" key="1">
    <source>
        <dbReference type="ARBA" id="ARBA00002634"/>
    </source>
</evidence>
<dbReference type="InterPro" id="IPR023148">
    <property type="entry name" value="tRNA_m1G_MeTrfase_C_sf"/>
</dbReference>
<feature type="domain" description="tRNA methyltransferase TRMD/TRM10-type" evidence="18">
    <location>
        <begin position="19"/>
        <end position="247"/>
    </location>
</feature>
<dbReference type="HAMAP" id="MF_00605">
    <property type="entry name" value="TrmD"/>
    <property type="match status" value="1"/>
</dbReference>
<evidence type="ECO:0000313" key="20">
    <source>
        <dbReference type="Proteomes" id="UP000245790"/>
    </source>
</evidence>
<evidence type="ECO:0000256" key="13">
    <source>
        <dbReference type="ARBA" id="ARBA00033392"/>
    </source>
</evidence>
<name>A0A316G3T0_9GAMM</name>
<feature type="binding site" evidence="15 16">
    <location>
        <begin position="155"/>
        <end position="160"/>
    </location>
    <ligand>
        <name>S-adenosyl-L-methionine</name>
        <dbReference type="ChEBI" id="CHEBI:59789"/>
    </ligand>
</feature>
<evidence type="ECO:0000256" key="2">
    <source>
        <dbReference type="ARBA" id="ARBA00004496"/>
    </source>
</evidence>
<evidence type="ECO:0000256" key="5">
    <source>
        <dbReference type="ARBA" id="ARBA00012807"/>
    </source>
</evidence>
<reference evidence="19 20" key="1">
    <citation type="submission" date="2018-05" db="EMBL/GenBank/DDBJ databases">
        <title>Genomic Encyclopedia of Type Strains, Phase IV (KMG-IV): sequencing the most valuable type-strain genomes for metagenomic binning, comparative biology and taxonomic classification.</title>
        <authorList>
            <person name="Goeker M."/>
        </authorList>
    </citation>
    <scope>NUCLEOTIDE SEQUENCE [LARGE SCALE GENOMIC DNA]</scope>
    <source>
        <strain evidence="19 20">DSM 25350</strain>
    </source>
</reference>
<evidence type="ECO:0000256" key="17">
    <source>
        <dbReference type="RuleBase" id="RU003464"/>
    </source>
</evidence>
<dbReference type="SUPFAM" id="SSF75217">
    <property type="entry name" value="alpha/beta knot"/>
    <property type="match status" value="1"/>
</dbReference>
<evidence type="ECO:0000256" key="9">
    <source>
        <dbReference type="ARBA" id="ARBA00022679"/>
    </source>
</evidence>
<dbReference type="EMBL" id="QGGU01000001">
    <property type="protein sequence ID" value="PWK54440.1"/>
    <property type="molecule type" value="Genomic_DNA"/>
</dbReference>
<comment type="caution">
    <text evidence="19">The sequence shown here is derived from an EMBL/GenBank/DDBJ whole genome shotgun (WGS) entry which is preliminary data.</text>
</comment>
<dbReference type="Proteomes" id="UP000245790">
    <property type="component" value="Unassembled WGS sequence"/>
</dbReference>
<comment type="catalytic activity">
    <reaction evidence="14 15 17">
        <text>guanosine(37) in tRNA + S-adenosyl-L-methionine = N(1)-methylguanosine(37) in tRNA + S-adenosyl-L-homocysteine + H(+)</text>
        <dbReference type="Rhea" id="RHEA:36899"/>
        <dbReference type="Rhea" id="RHEA-COMP:10145"/>
        <dbReference type="Rhea" id="RHEA-COMP:10147"/>
        <dbReference type="ChEBI" id="CHEBI:15378"/>
        <dbReference type="ChEBI" id="CHEBI:57856"/>
        <dbReference type="ChEBI" id="CHEBI:59789"/>
        <dbReference type="ChEBI" id="CHEBI:73542"/>
        <dbReference type="ChEBI" id="CHEBI:74269"/>
        <dbReference type="EC" id="2.1.1.228"/>
    </reaction>
</comment>
<keyword evidence="10 15" id="KW-0949">S-adenosyl-L-methionine</keyword>
<keyword evidence="11 15" id="KW-0819">tRNA processing</keyword>
<evidence type="ECO:0000313" key="19">
    <source>
        <dbReference type="EMBL" id="PWK54440.1"/>
    </source>
</evidence>
<dbReference type="CDD" id="cd18080">
    <property type="entry name" value="TrmD-like"/>
    <property type="match status" value="1"/>
</dbReference>
<protein>
    <recommendedName>
        <fullName evidence="6 15">tRNA (guanine-N(1)-)-methyltransferase</fullName>
        <ecNumber evidence="5 15">2.1.1.228</ecNumber>
    </recommendedName>
    <alternativeName>
        <fullName evidence="12 15">M1G-methyltransferase</fullName>
    </alternativeName>
    <alternativeName>
        <fullName evidence="13 15">tRNA [GM37] methyltransferase</fullName>
    </alternativeName>
</protein>
<evidence type="ECO:0000256" key="3">
    <source>
        <dbReference type="ARBA" id="ARBA00007630"/>
    </source>
</evidence>
<keyword evidence="8 15" id="KW-0489">Methyltransferase</keyword>
<evidence type="ECO:0000256" key="15">
    <source>
        <dbReference type="HAMAP-Rule" id="MF_00605"/>
    </source>
</evidence>
<sequence length="269" mass="29703">MLSGMPISKQPESTKTASLRFSCVTLFPEMFRAITDYGVTRRAINDGLVEVGTVNPRDFTDDKHRTVDDRPYGGGPGMLMMVEPLAKAITTAKQSIENSSDAKAHVVYMSPQGAPLNQQLAQRLLAKKNLVLVSGRYEGIDERLIETQIDEEVSLGDFVLSGGELASMALMDTLIRLVPGALGHQDSAVEDSFVDGLLDCPHYTRPEVLSGKSVPEVLLSGNHVAIKRWRLKQSVGRTWLKRPDLLAQLELSDELKKLLDEFKAELKQK</sequence>
<evidence type="ECO:0000256" key="10">
    <source>
        <dbReference type="ARBA" id="ARBA00022691"/>
    </source>
</evidence>
<dbReference type="Gene3D" id="1.10.1270.20">
    <property type="entry name" value="tRNA(m1g37)methyltransferase, domain 2"/>
    <property type="match status" value="1"/>
</dbReference>
<keyword evidence="20" id="KW-1185">Reference proteome</keyword>
<comment type="subunit">
    <text evidence="4 15 17">Homodimer.</text>
</comment>
<evidence type="ECO:0000256" key="6">
    <source>
        <dbReference type="ARBA" id="ARBA00014679"/>
    </source>
</evidence>
<dbReference type="AlphaFoldDB" id="A0A316G3T0"/>
<dbReference type="PANTHER" id="PTHR46417:SF1">
    <property type="entry name" value="TRNA (GUANINE-N(1)-)-METHYLTRANSFERASE"/>
    <property type="match status" value="1"/>
</dbReference>
<dbReference type="GO" id="GO:0005829">
    <property type="term" value="C:cytosol"/>
    <property type="evidence" value="ECO:0007669"/>
    <property type="project" value="TreeGrafter"/>
</dbReference>
<dbReference type="Gene3D" id="3.40.1280.10">
    <property type="match status" value="1"/>
</dbReference>
<keyword evidence="9 15" id="KW-0808">Transferase</keyword>
<dbReference type="InterPro" id="IPR029028">
    <property type="entry name" value="Alpha/beta_knot_MTases"/>
</dbReference>
<dbReference type="PANTHER" id="PTHR46417">
    <property type="entry name" value="TRNA (GUANINE-N(1)-)-METHYLTRANSFERASE"/>
    <property type="match status" value="1"/>
</dbReference>
<comment type="similarity">
    <text evidence="3 15 17">Belongs to the RNA methyltransferase TrmD family.</text>
</comment>
<proteinExistence type="inferred from homology"/>
<dbReference type="FunFam" id="3.40.1280.10:FF:000001">
    <property type="entry name" value="tRNA (guanine-N(1)-)-methyltransferase"/>
    <property type="match status" value="1"/>
</dbReference>
<dbReference type="FunFam" id="1.10.1270.20:FF:000001">
    <property type="entry name" value="tRNA (guanine-N(1)-)-methyltransferase"/>
    <property type="match status" value="1"/>
</dbReference>
<feature type="binding site" evidence="15 16">
    <location>
        <position position="135"/>
    </location>
    <ligand>
        <name>S-adenosyl-L-methionine</name>
        <dbReference type="ChEBI" id="CHEBI:59789"/>
    </ligand>
</feature>
<evidence type="ECO:0000256" key="14">
    <source>
        <dbReference type="ARBA" id="ARBA00047783"/>
    </source>
</evidence>
<dbReference type="Pfam" id="PF01746">
    <property type="entry name" value="tRNA_m1G_MT"/>
    <property type="match status" value="1"/>
</dbReference>
<evidence type="ECO:0000256" key="7">
    <source>
        <dbReference type="ARBA" id="ARBA00022490"/>
    </source>
</evidence>
<dbReference type="NCBIfam" id="TIGR00088">
    <property type="entry name" value="trmD"/>
    <property type="match status" value="1"/>
</dbReference>
<dbReference type="PIRSF" id="PIRSF000386">
    <property type="entry name" value="tRNA_mtase"/>
    <property type="match status" value="1"/>
</dbReference>
<accession>A0A316G3T0</accession>
<evidence type="ECO:0000256" key="4">
    <source>
        <dbReference type="ARBA" id="ARBA00011738"/>
    </source>
</evidence>
<evidence type="ECO:0000256" key="8">
    <source>
        <dbReference type="ARBA" id="ARBA00022603"/>
    </source>
</evidence>
<dbReference type="InterPro" id="IPR029026">
    <property type="entry name" value="tRNA_m1G_MTases_N"/>
</dbReference>
<dbReference type="GO" id="GO:0002939">
    <property type="term" value="P:tRNA N1-guanine methylation"/>
    <property type="evidence" value="ECO:0007669"/>
    <property type="project" value="TreeGrafter"/>
</dbReference>
<comment type="subcellular location">
    <subcellularLocation>
        <location evidence="2 15 17">Cytoplasm</location>
    </subcellularLocation>
</comment>
<dbReference type="InterPro" id="IPR016009">
    <property type="entry name" value="tRNA_MeTrfase_TRMD/TRM10"/>
</dbReference>
<dbReference type="GO" id="GO:0052906">
    <property type="term" value="F:tRNA (guanine(37)-N1)-methyltransferase activity"/>
    <property type="evidence" value="ECO:0007669"/>
    <property type="project" value="UniProtKB-UniRule"/>
</dbReference>
<dbReference type="EC" id="2.1.1.228" evidence="5 15"/>